<dbReference type="Proteomes" id="UP000001823">
    <property type="component" value="Chromosome"/>
</dbReference>
<evidence type="ECO:0000313" key="2">
    <source>
        <dbReference type="EMBL" id="ABG84657.1"/>
    </source>
</evidence>
<keyword evidence="1" id="KW-0812">Transmembrane</keyword>
<dbReference type="STRING" id="195103.CPF_1105"/>
<protein>
    <submittedName>
        <fullName evidence="2">Uncharacterized protein</fullName>
    </submittedName>
</protein>
<evidence type="ECO:0000256" key="1">
    <source>
        <dbReference type="SAM" id="Phobius"/>
    </source>
</evidence>
<feature type="transmembrane region" description="Helical" evidence="1">
    <location>
        <begin position="15"/>
        <end position="34"/>
    </location>
</feature>
<accession>A0A0H2YUA4</accession>
<evidence type="ECO:0000313" key="3">
    <source>
        <dbReference type="Proteomes" id="UP000001823"/>
    </source>
</evidence>
<reference evidence="2 3" key="1">
    <citation type="journal article" date="2006" name="Genome Res.">
        <title>Skewed genomic variability in strains of the toxigenic bacterial pathogen, Clostridium perfringens.</title>
        <authorList>
            <person name="Myers G.S."/>
            <person name="Rasko D.A."/>
            <person name="Cheung J.K."/>
            <person name="Ravel J."/>
            <person name="Seshadri R."/>
            <person name="Deboy R.T."/>
            <person name="Ren Q."/>
            <person name="Varga J."/>
            <person name="Awad M.M."/>
            <person name="Brinkac L.M."/>
            <person name="Daugherty S.C."/>
            <person name="Haft D.H."/>
            <person name="Dodson R.J."/>
            <person name="Madupu R."/>
            <person name="Nelson W.C."/>
            <person name="Rosovitz M.J."/>
            <person name="Sullivan S.A."/>
            <person name="Khouri H."/>
            <person name="Dimitrov G.I."/>
            <person name="Watkins K.L."/>
            <person name="Mulligan S."/>
            <person name="Benton J."/>
            <person name="Radune D."/>
            <person name="Fisher D.J."/>
            <person name="Atkins H.S."/>
            <person name="Hiscox T."/>
            <person name="Jost B.H."/>
            <person name="Billington S.J."/>
            <person name="Songer J.G."/>
            <person name="McClane B.A."/>
            <person name="Titball R.W."/>
            <person name="Rood J.I."/>
            <person name="Melville S.B."/>
            <person name="Paulsen I.T."/>
        </authorList>
    </citation>
    <scope>NUCLEOTIDE SEQUENCE [LARGE SCALE GENOMIC DNA]</scope>
    <source>
        <strain evidence="3">ATCC 13124 / DSM 756 / JCM 1290 / NCIMB 6125 / NCTC 8237 / S 107 / Type A</strain>
    </source>
</reference>
<keyword evidence="1" id="KW-1133">Transmembrane helix</keyword>
<feature type="transmembrane region" description="Helical" evidence="1">
    <location>
        <begin position="86"/>
        <end position="106"/>
    </location>
</feature>
<dbReference type="PaxDb" id="195103-CPF_1105"/>
<sequence>MDGIKKFTPRVSKRILLFIAGLVWGFAGFRVFTLGFGDVMSHHGNLIITIIFAAVIFFVFFKFIFSKMFKKHTTRIVNSKLDKHCVFSFFDFKSYLIMGFMIFFGISVRNLGIFNPVYLGDFYMGLGAALFMAGVYFFVGFFTFDNLKVKYKIS</sequence>
<feature type="transmembrane region" description="Helical" evidence="1">
    <location>
        <begin position="122"/>
        <end position="144"/>
    </location>
</feature>
<dbReference type="HOGENOM" id="CLU_128087_0_0_9"/>
<organism evidence="2 3">
    <name type="scientific">Clostridium perfringens (strain ATCC 13124 / DSM 756 / JCM 1290 / NCIMB 6125 / NCTC 8237 / Type A)</name>
    <dbReference type="NCBI Taxonomy" id="195103"/>
    <lineage>
        <taxon>Bacteria</taxon>
        <taxon>Bacillati</taxon>
        <taxon>Bacillota</taxon>
        <taxon>Clostridia</taxon>
        <taxon>Eubacteriales</taxon>
        <taxon>Clostridiaceae</taxon>
        <taxon>Clostridium</taxon>
    </lineage>
</organism>
<keyword evidence="3" id="KW-1185">Reference proteome</keyword>
<feature type="transmembrane region" description="Helical" evidence="1">
    <location>
        <begin position="46"/>
        <end position="65"/>
    </location>
</feature>
<dbReference type="RefSeq" id="WP_003451945.1">
    <property type="nucleotide sequence ID" value="NC_008261.1"/>
</dbReference>
<keyword evidence="1" id="KW-0472">Membrane</keyword>
<dbReference type="EMBL" id="CP000246">
    <property type="protein sequence ID" value="ABG84657.1"/>
    <property type="molecule type" value="Genomic_DNA"/>
</dbReference>
<gene>
    <name evidence="2" type="ordered locus">CPF_1105</name>
</gene>
<name>A0A0H2YUA4_CLOP1</name>
<dbReference type="KEGG" id="cpf:CPF_1105"/>
<proteinExistence type="predicted"/>
<dbReference type="eggNOG" id="ENOG5032XD8">
    <property type="taxonomic scope" value="Bacteria"/>
</dbReference>
<dbReference type="AlphaFoldDB" id="A0A0H2YUA4"/>